<accession>A0A8J8SYZ5</accession>
<evidence type="ECO:0000313" key="1">
    <source>
        <dbReference type="EMBL" id="TNV75785.1"/>
    </source>
</evidence>
<dbReference type="AlphaFoldDB" id="A0A8J8SYZ5"/>
<dbReference type="EMBL" id="RRYP01014829">
    <property type="protein sequence ID" value="TNV75785.1"/>
    <property type="molecule type" value="Genomic_DNA"/>
</dbReference>
<dbReference type="Proteomes" id="UP000785679">
    <property type="component" value="Unassembled WGS sequence"/>
</dbReference>
<evidence type="ECO:0000313" key="2">
    <source>
        <dbReference type="Proteomes" id="UP000785679"/>
    </source>
</evidence>
<organism evidence="1 2">
    <name type="scientific">Halteria grandinella</name>
    <dbReference type="NCBI Taxonomy" id="5974"/>
    <lineage>
        <taxon>Eukaryota</taxon>
        <taxon>Sar</taxon>
        <taxon>Alveolata</taxon>
        <taxon>Ciliophora</taxon>
        <taxon>Intramacronucleata</taxon>
        <taxon>Spirotrichea</taxon>
        <taxon>Stichotrichia</taxon>
        <taxon>Sporadotrichida</taxon>
        <taxon>Halteriidae</taxon>
        <taxon>Halteria</taxon>
    </lineage>
</organism>
<reference evidence="1" key="1">
    <citation type="submission" date="2019-06" db="EMBL/GenBank/DDBJ databases">
        <authorList>
            <person name="Zheng W."/>
        </authorList>
    </citation>
    <scope>NUCLEOTIDE SEQUENCE</scope>
    <source>
        <strain evidence="1">QDHG01</strain>
    </source>
</reference>
<gene>
    <name evidence="1" type="ORF">FGO68_gene1131</name>
</gene>
<name>A0A8J8SYZ5_HALGN</name>
<protein>
    <submittedName>
        <fullName evidence="1">Uncharacterized protein</fullName>
    </submittedName>
</protein>
<proteinExistence type="predicted"/>
<keyword evidence="2" id="KW-1185">Reference proteome</keyword>
<sequence length="70" mass="8029">MHSQELSFQIGIAPDEKMLIGMKSDKKVVELLKLLILDFEDPREADQERVTQSLIEHDFGENVTIGLKFN</sequence>
<comment type="caution">
    <text evidence="1">The sequence shown here is derived from an EMBL/GenBank/DDBJ whole genome shotgun (WGS) entry which is preliminary data.</text>
</comment>